<evidence type="ECO:0000256" key="4">
    <source>
        <dbReference type="PIRSR" id="PIRSR006806-1"/>
    </source>
</evidence>
<accession>A0A941CXA0</accession>
<dbReference type="GO" id="GO:0046872">
    <property type="term" value="F:metal ion binding"/>
    <property type="evidence" value="ECO:0007669"/>
    <property type="project" value="UniProtKB-KW"/>
</dbReference>
<dbReference type="PIRSF" id="PIRSF006806">
    <property type="entry name" value="FTHF_cligase"/>
    <property type="match status" value="1"/>
</dbReference>
<comment type="cofactor">
    <cofactor evidence="5">
        <name>Mg(2+)</name>
        <dbReference type="ChEBI" id="CHEBI:18420"/>
    </cofactor>
</comment>
<dbReference type="AlphaFoldDB" id="A0A941CXA0"/>
<keyword evidence="6" id="KW-0436">Ligase</keyword>
<dbReference type="InterPro" id="IPR002698">
    <property type="entry name" value="FTHF_cligase"/>
</dbReference>
<evidence type="ECO:0000256" key="2">
    <source>
        <dbReference type="ARBA" id="ARBA00022741"/>
    </source>
</evidence>
<dbReference type="EMBL" id="JAGSIE010000027">
    <property type="protein sequence ID" value="MBR7554371.1"/>
    <property type="molecule type" value="Genomic_DNA"/>
</dbReference>
<dbReference type="NCBIfam" id="TIGR02727">
    <property type="entry name" value="MTHFS_bact"/>
    <property type="match status" value="1"/>
</dbReference>
<comment type="similarity">
    <text evidence="1 5">Belongs to the 5-formyltetrahydrofolate cyclo-ligase family.</text>
</comment>
<dbReference type="InterPro" id="IPR024185">
    <property type="entry name" value="FTHF_cligase-like_sf"/>
</dbReference>
<dbReference type="Proteomes" id="UP000675431">
    <property type="component" value="Unassembled WGS sequence"/>
</dbReference>
<evidence type="ECO:0000256" key="3">
    <source>
        <dbReference type="ARBA" id="ARBA00022840"/>
    </source>
</evidence>
<dbReference type="GO" id="GO:0005524">
    <property type="term" value="F:ATP binding"/>
    <property type="evidence" value="ECO:0007669"/>
    <property type="project" value="UniProtKB-KW"/>
</dbReference>
<gene>
    <name evidence="6" type="ORF">KC820_09435</name>
</gene>
<feature type="binding site" evidence="4">
    <location>
        <position position="54"/>
    </location>
    <ligand>
        <name>substrate</name>
    </ligand>
</feature>
<organism evidence="6 7">
    <name type="scientific">Allobacillus saliphilus</name>
    <dbReference type="NCBI Taxonomy" id="2912308"/>
    <lineage>
        <taxon>Bacteria</taxon>
        <taxon>Bacillati</taxon>
        <taxon>Bacillota</taxon>
        <taxon>Bacilli</taxon>
        <taxon>Bacillales</taxon>
        <taxon>Bacillaceae</taxon>
        <taxon>Allobacillus</taxon>
    </lineage>
</organism>
<dbReference type="GO" id="GO:0035999">
    <property type="term" value="P:tetrahydrofolate interconversion"/>
    <property type="evidence" value="ECO:0007669"/>
    <property type="project" value="TreeGrafter"/>
</dbReference>
<keyword evidence="3 4" id="KW-0067">ATP-binding</keyword>
<dbReference type="RefSeq" id="WP_212370493.1">
    <property type="nucleotide sequence ID" value="NZ_JAGSIE010000027.1"/>
</dbReference>
<comment type="caution">
    <text evidence="6">The sequence shown here is derived from an EMBL/GenBank/DDBJ whole genome shotgun (WGS) entry which is preliminary data.</text>
</comment>
<keyword evidence="2 4" id="KW-0547">Nucleotide-binding</keyword>
<evidence type="ECO:0000313" key="6">
    <source>
        <dbReference type="EMBL" id="MBR7554371.1"/>
    </source>
</evidence>
<name>A0A941CXA0_9BACI</name>
<dbReference type="PANTHER" id="PTHR23407">
    <property type="entry name" value="ATPASE INHIBITOR/5-FORMYLTETRAHYDROFOLATE CYCLO-LIGASE"/>
    <property type="match status" value="1"/>
</dbReference>
<evidence type="ECO:0000256" key="1">
    <source>
        <dbReference type="ARBA" id="ARBA00010638"/>
    </source>
</evidence>
<evidence type="ECO:0000256" key="5">
    <source>
        <dbReference type="RuleBase" id="RU361279"/>
    </source>
</evidence>
<dbReference type="Pfam" id="PF01812">
    <property type="entry name" value="5-FTHF_cyc-lig"/>
    <property type="match status" value="1"/>
</dbReference>
<protein>
    <recommendedName>
        <fullName evidence="5">5-formyltetrahydrofolate cyclo-ligase</fullName>
        <ecNumber evidence="5">6.3.3.2</ecNumber>
    </recommendedName>
</protein>
<sequence length="195" mass="23127">MSKHVYRTLSKRLLHHIPRQYKDDCLNSMMVHLQETNLWQEADTVALTIPRNNELNIEEIIKAAWKSGKQVAIPKCFPKKNHHMEFYLYTNKKELENVYLDLYEPKDHREKIVDKDFIDLIIVPGLLFDPQGYRIGYGGGYYDRYLVDYPNSTVSLAMEEQIVQYIPFDENDIPVDFIITEDRMIHCEIERKKSS</sequence>
<dbReference type="Gene3D" id="3.40.50.10420">
    <property type="entry name" value="NagB/RpiA/CoA transferase-like"/>
    <property type="match status" value="1"/>
</dbReference>
<feature type="binding site" evidence="4">
    <location>
        <begin position="134"/>
        <end position="142"/>
    </location>
    <ligand>
        <name>ATP</name>
        <dbReference type="ChEBI" id="CHEBI:30616"/>
    </ligand>
</feature>
<proteinExistence type="inferred from homology"/>
<comment type="catalytic activity">
    <reaction evidence="5">
        <text>(6S)-5-formyl-5,6,7,8-tetrahydrofolate + ATP = (6R)-5,10-methenyltetrahydrofolate + ADP + phosphate</text>
        <dbReference type="Rhea" id="RHEA:10488"/>
        <dbReference type="ChEBI" id="CHEBI:30616"/>
        <dbReference type="ChEBI" id="CHEBI:43474"/>
        <dbReference type="ChEBI" id="CHEBI:57455"/>
        <dbReference type="ChEBI" id="CHEBI:57457"/>
        <dbReference type="ChEBI" id="CHEBI:456216"/>
        <dbReference type="EC" id="6.3.3.2"/>
    </reaction>
</comment>
<keyword evidence="5" id="KW-0479">Metal-binding</keyword>
<dbReference type="EC" id="6.3.3.2" evidence="5"/>
<dbReference type="InterPro" id="IPR037171">
    <property type="entry name" value="NagB/RpiA_transferase-like"/>
</dbReference>
<reference evidence="6 7" key="1">
    <citation type="submission" date="2021-04" db="EMBL/GenBank/DDBJ databases">
        <title>Allobacillus sp. nov. SKP8-2 isolated from shrimp paste.</title>
        <authorList>
            <person name="Tanasupawat S."/>
            <person name="Yiamsombat S."/>
            <person name="Kanchanasin P."/>
            <person name="Kuncharoen N."/>
        </authorList>
    </citation>
    <scope>NUCLEOTIDE SEQUENCE [LARGE SCALE GENOMIC DNA]</scope>
    <source>
        <strain evidence="6 7">SKP8-2</strain>
    </source>
</reference>
<keyword evidence="7" id="KW-1185">Reference proteome</keyword>
<evidence type="ECO:0000313" key="7">
    <source>
        <dbReference type="Proteomes" id="UP000675431"/>
    </source>
</evidence>
<dbReference type="GO" id="GO:0030272">
    <property type="term" value="F:5-formyltetrahydrofolate cyclo-ligase activity"/>
    <property type="evidence" value="ECO:0007669"/>
    <property type="project" value="UniProtKB-EC"/>
</dbReference>
<keyword evidence="5" id="KW-0460">Magnesium</keyword>
<feature type="binding site" evidence="4">
    <location>
        <begin position="3"/>
        <end position="7"/>
    </location>
    <ligand>
        <name>ATP</name>
        <dbReference type="ChEBI" id="CHEBI:30616"/>
    </ligand>
</feature>
<dbReference type="SUPFAM" id="SSF100950">
    <property type="entry name" value="NagB/RpiA/CoA transferase-like"/>
    <property type="match status" value="1"/>
</dbReference>
<dbReference type="PANTHER" id="PTHR23407:SF1">
    <property type="entry name" value="5-FORMYLTETRAHYDROFOLATE CYCLO-LIGASE"/>
    <property type="match status" value="1"/>
</dbReference>
<feature type="binding site" evidence="4">
    <location>
        <position position="49"/>
    </location>
    <ligand>
        <name>substrate</name>
    </ligand>
</feature>
<dbReference type="GO" id="GO:0009396">
    <property type="term" value="P:folic acid-containing compound biosynthetic process"/>
    <property type="evidence" value="ECO:0007669"/>
    <property type="project" value="TreeGrafter"/>
</dbReference>